<feature type="domain" description="AAA+ ATPase" evidence="4">
    <location>
        <begin position="97"/>
        <end position="230"/>
    </location>
</feature>
<sequence>MLTHPTLDQLRQLGLAGMARAFEDLQSRSGGELAPAEWLGLLLDREIADRQDRRLKARLRFAKLRHQASIEDIDWRSSRGLDRALFQKLALGGWIEARENLIIEGPTGVGKSWLACALGQKACRDNHSVLYQRVPRLFADLGLARGDGRHARLMRTLGAVKVLILDDWGLEPLGPEQRRDLLELMEDRYGRGATLITSQVPVDRWHDLIGDPTLADAILDRLVHNAHRIQLRGDSLRRKRTAATAPDA</sequence>
<dbReference type="InterPro" id="IPR003593">
    <property type="entry name" value="AAA+_ATPase"/>
</dbReference>
<evidence type="ECO:0000259" key="4">
    <source>
        <dbReference type="SMART" id="SM00382"/>
    </source>
</evidence>
<evidence type="ECO:0000256" key="2">
    <source>
        <dbReference type="ARBA" id="ARBA00022741"/>
    </source>
</evidence>
<dbReference type="NCBIfam" id="NF038214">
    <property type="entry name" value="IS21_help_AAA"/>
    <property type="match status" value="1"/>
</dbReference>
<evidence type="ECO:0000313" key="6">
    <source>
        <dbReference type="Proteomes" id="UP000580654"/>
    </source>
</evidence>
<dbReference type="AlphaFoldDB" id="A0A840YJ15"/>
<proteinExistence type="inferred from homology"/>
<protein>
    <submittedName>
        <fullName evidence="5">DNA replication protein DnaC</fullName>
    </submittedName>
</protein>
<dbReference type="GO" id="GO:0006260">
    <property type="term" value="P:DNA replication"/>
    <property type="evidence" value="ECO:0007669"/>
    <property type="project" value="TreeGrafter"/>
</dbReference>
<dbReference type="InterPro" id="IPR047661">
    <property type="entry name" value="IstB"/>
</dbReference>
<dbReference type="Gene3D" id="3.40.50.300">
    <property type="entry name" value="P-loop containing nucleotide triphosphate hydrolases"/>
    <property type="match status" value="1"/>
</dbReference>
<reference evidence="5 6" key="1">
    <citation type="submission" date="2020-08" db="EMBL/GenBank/DDBJ databases">
        <title>Genomic Encyclopedia of Type Strains, Phase IV (KMG-IV): sequencing the most valuable type-strain genomes for metagenomic binning, comparative biology and taxonomic classification.</title>
        <authorList>
            <person name="Goeker M."/>
        </authorList>
    </citation>
    <scope>NUCLEOTIDE SEQUENCE [LARGE SCALE GENOMIC DNA]</scope>
    <source>
        <strain evidence="5 6">DSM 25622</strain>
    </source>
</reference>
<dbReference type="SUPFAM" id="SSF52540">
    <property type="entry name" value="P-loop containing nucleoside triphosphate hydrolases"/>
    <property type="match status" value="1"/>
</dbReference>
<dbReference type="PANTHER" id="PTHR30050:SF4">
    <property type="entry name" value="ATP-BINDING PROTEIN RV3427C IN INSERTION SEQUENCE-RELATED"/>
    <property type="match status" value="1"/>
</dbReference>
<accession>A0A840YJ15</accession>
<dbReference type="InterPro" id="IPR028350">
    <property type="entry name" value="DNAC/IstB-like"/>
</dbReference>
<evidence type="ECO:0000313" key="5">
    <source>
        <dbReference type="EMBL" id="MBB5696627.1"/>
    </source>
</evidence>
<organism evidence="5 6">
    <name type="scientific">Muricoccus pecuniae</name>
    <dbReference type="NCBI Taxonomy" id="693023"/>
    <lineage>
        <taxon>Bacteria</taxon>
        <taxon>Pseudomonadati</taxon>
        <taxon>Pseudomonadota</taxon>
        <taxon>Alphaproteobacteria</taxon>
        <taxon>Acetobacterales</taxon>
        <taxon>Roseomonadaceae</taxon>
        <taxon>Muricoccus</taxon>
    </lineage>
</organism>
<dbReference type="CDD" id="cd00009">
    <property type="entry name" value="AAA"/>
    <property type="match status" value="1"/>
</dbReference>
<evidence type="ECO:0000256" key="3">
    <source>
        <dbReference type="ARBA" id="ARBA00022840"/>
    </source>
</evidence>
<comment type="caution">
    <text evidence="5">The sequence shown here is derived from an EMBL/GenBank/DDBJ whole genome shotgun (WGS) entry which is preliminary data.</text>
</comment>
<keyword evidence="2" id="KW-0547">Nucleotide-binding</keyword>
<comment type="similarity">
    <text evidence="1">Belongs to the IS21/IS1162 putative ATP-binding protein family.</text>
</comment>
<dbReference type="RefSeq" id="WP_184522215.1">
    <property type="nucleotide sequence ID" value="NZ_JACIJD010000069.1"/>
</dbReference>
<dbReference type="FunFam" id="3.40.50.300:FF:001361">
    <property type="entry name" value="AAA family ATPase"/>
    <property type="match status" value="1"/>
</dbReference>
<evidence type="ECO:0000256" key="1">
    <source>
        <dbReference type="ARBA" id="ARBA00008059"/>
    </source>
</evidence>
<dbReference type="Proteomes" id="UP000580654">
    <property type="component" value="Unassembled WGS sequence"/>
</dbReference>
<dbReference type="GO" id="GO:0005524">
    <property type="term" value="F:ATP binding"/>
    <property type="evidence" value="ECO:0007669"/>
    <property type="project" value="UniProtKB-KW"/>
</dbReference>
<dbReference type="PANTHER" id="PTHR30050">
    <property type="entry name" value="CHROMOSOMAL REPLICATION INITIATOR PROTEIN DNAA"/>
    <property type="match status" value="1"/>
</dbReference>
<dbReference type="SMART" id="SM00382">
    <property type="entry name" value="AAA"/>
    <property type="match status" value="1"/>
</dbReference>
<dbReference type="InterPro" id="IPR027417">
    <property type="entry name" value="P-loop_NTPase"/>
</dbReference>
<dbReference type="EMBL" id="JACIJD010000069">
    <property type="protein sequence ID" value="MBB5696627.1"/>
    <property type="molecule type" value="Genomic_DNA"/>
</dbReference>
<name>A0A840YJ15_9PROT</name>
<dbReference type="PIRSF" id="PIRSF003073">
    <property type="entry name" value="DNAC_TnpB_IstB"/>
    <property type="match status" value="1"/>
</dbReference>
<dbReference type="InterPro" id="IPR002611">
    <property type="entry name" value="IstB_ATP-bd"/>
</dbReference>
<keyword evidence="6" id="KW-1185">Reference proteome</keyword>
<gene>
    <name evidence="5" type="ORF">FHS87_004701</name>
</gene>
<dbReference type="Pfam" id="PF01695">
    <property type="entry name" value="IstB_IS21"/>
    <property type="match status" value="1"/>
</dbReference>
<keyword evidence="3" id="KW-0067">ATP-binding</keyword>